<dbReference type="PANTHER" id="PTHR47396">
    <property type="entry name" value="TYPE I RESTRICTION ENZYME ECOKI R PROTEIN"/>
    <property type="match status" value="1"/>
</dbReference>
<dbReference type="InterPro" id="IPR050742">
    <property type="entry name" value="Helicase_Restrict-Modif_Enz"/>
</dbReference>
<dbReference type="GO" id="GO:0005829">
    <property type="term" value="C:cytosol"/>
    <property type="evidence" value="ECO:0007669"/>
    <property type="project" value="TreeGrafter"/>
</dbReference>
<dbReference type="GO" id="GO:0005524">
    <property type="term" value="F:ATP binding"/>
    <property type="evidence" value="ECO:0007669"/>
    <property type="project" value="InterPro"/>
</dbReference>
<name>A0A6C0ETT7_9ZZZZ</name>
<dbReference type="InterPro" id="IPR006935">
    <property type="entry name" value="Helicase/UvrB_N"/>
</dbReference>
<feature type="domain" description="Helicase ATP-binding" evidence="1">
    <location>
        <begin position="137"/>
        <end position="333"/>
    </location>
</feature>
<accession>A0A6C0ETT7</accession>
<evidence type="ECO:0000259" key="1">
    <source>
        <dbReference type="SMART" id="SM00487"/>
    </source>
</evidence>
<dbReference type="AlphaFoldDB" id="A0A6C0ETT7"/>
<dbReference type="EMBL" id="MN738907">
    <property type="protein sequence ID" value="QHT30695.1"/>
    <property type="molecule type" value="Genomic_DNA"/>
</dbReference>
<dbReference type="PANTHER" id="PTHR47396:SF1">
    <property type="entry name" value="ATP-DEPENDENT HELICASE IRC3-RELATED"/>
    <property type="match status" value="1"/>
</dbReference>
<reference evidence="2" key="1">
    <citation type="journal article" date="2020" name="Nature">
        <title>Giant virus diversity and host interactions through global metagenomics.</title>
        <authorList>
            <person name="Schulz F."/>
            <person name="Roux S."/>
            <person name="Paez-Espino D."/>
            <person name="Jungbluth S."/>
            <person name="Walsh D.A."/>
            <person name="Denef V.J."/>
            <person name="McMahon K.D."/>
            <person name="Konstantinidis K.T."/>
            <person name="Eloe-Fadrosh E.A."/>
            <person name="Kyrpides N.C."/>
            <person name="Woyke T."/>
        </authorList>
    </citation>
    <scope>NUCLEOTIDE SEQUENCE</scope>
    <source>
        <strain evidence="2">GVMAG-M-3300009151-35</strain>
    </source>
</reference>
<organism evidence="2">
    <name type="scientific">viral metagenome</name>
    <dbReference type="NCBI Taxonomy" id="1070528"/>
    <lineage>
        <taxon>unclassified sequences</taxon>
        <taxon>metagenomes</taxon>
        <taxon>organismal metagenomes</taxon>
    </lineage>
</organism>
<dbReference type="SMART" id="SM00487">
    <property type="entry name" value="DEXDc"/>
    <property type="match status" value="1"/>
</dbReference>
<dbReference type="GO" id="GO:0003677">
    <property type="term" value="F:DNA binding"/>
    <property type="evidence" value="ECO:0007669"/>
    <property type="project" value="InterPro"/>
</dbReference>
<dbReference type="CDD" id="cd18785">
    <property type="entry name" value="SF2_C"/>
    <property type="match status" value="1"/>
</dbReference>
<sequence length="717" mass="85603">MSLNQSYIYIRDNIWYSSENIFKVGITTSIKDRSNSYITGELYRGFYIKIYELNINPLKLKLIDNLFKKDFKHLNIYFDGGTEFYDRCIINLIETFLIENKIDFISKTEDELKRINRDKTNIINKFLKFYIGIINLNKEILRDYQIQAIAYITEQLKINNKSYLHLATGAGKSKIAINVISNIKPLNIIIFSPRITIKNQNISNKYLDILNENDFQYNIYSYCYQSYKNVYNLIIKNNIKDIFIWFDESHWALDNWVSISIDDTKDKDENNNENAKIKQFFINDNNYIKYRLFTTASPNKDLIINNEKYYGKLYEPIKFKELKNKYLCDIEVEIFDKEIEMERIEYNSLIFNTFNKHNQERKLGFSFHNTCNSAYLSYLHHLKDFNDGKIDIKPYLLINEEFIKKEILNNNDNKDNDNDNDNNNNKEDLKVIKKIKKDIGNIDYYNEISNFENEVNNNQKALGYVVAKYSIGYDNKNIDIIYFTDYKLSYKDIIQSIGRGTRLNGDKKLRIILPTNSNNDIGRNYKKIENVLKYLLIDIELDYDNIKSYKLVLETNKELKIENEIQLIMDDNSYHIIEDIDVKSSINTMKHNIIAKANDWTISKVIIQLKRNNIHTIEDYNLYSKKNKNINLPDINELLENDSFNFRDTYNNESECPYYYNKNECIEVIKSYDDYFIINYIIDDLEKLKYLIENDEKIPKMNLWIFYGGKRSDYYSY</sequence>
<dbReference type="SUPFAM" id="SSF52540">
    <property type="entry name" value="P-loop containing nucleoside triphosphate hydrolases"/>
    <property type="match status" value="2"/>
</dbReference>
<dbReference type="InterPro" id="IPR027417">
    <property type="entry name" value="P-loop_NTPase"/>
</dbReference>
<protein>
    <recommendedName>
        <fullName evidence="1">Helicase ATP-binding domain-containing protein</fullName>
    </recommendedName>
</protein>
<proteinExistence type="predicted"/>
<dbReference type="InterPro" id="IPR014001">
    <property type="entry name" value="Helicase_ATP-bd"/>
</dbReference>
<dbReference type="Gene3D" id="3.40.50.300">
    <property type="entry name" value="P-loop containing nucleotide triphosphate hydrolases"/>
    <property type="match status" value="1"/>
</dbReference>
<dbReference type="GO" id="GO:0016787">
    <property type="term" value="F:hydrolase activity"/>
    <property type="evidence" value="ECO:0007669"/>
    <property type="project" value="InterPro"/>
</dbReference>
<dbReference type="Pfam" id="PF04851">
    <property type="entry name" value="ResIII"/>
    <property type="match status" value="1"/>
</dbReference>
<evidence type="ECO:0000313" key="2">
    <source>
        <dbReference type="EMBL" id="QHT30695.1"/>
    </source>
</evidence>